<evidence type="ECO:0000256" key="1">
    <source>
        <dbReference type="SAM" id="Coils"/>
    </source>
</evidence>
<dbReference type="PATRIC" id="fig|1315976.3.peg.25"/>
<dbReference type="OrthoDB" id="2179558at2"/>
<evidence type="ECO:0000313" key="3">
    <source>
        <dbReference type="Proteomes" id="UP000014012"/>
    </source>
</evidence>
<keyword evidence="1" id="KW-0175">Coiled coil</keyword>
<comment type="caution">
    <text evidence="2">The sequence shown here is derived from an EMBL/GenBank/DDBJ whole genome shotgun (WGS) entry which is preliminary data.</text>
</comment>
<dbReference type="RefSeq" id="WP_010861685.1">
    <property type="nucleotide sequence ID" value="NZ_KB944507.1"/>
</dbReference>
<dbReference type="HOGENOM" id="CLU_566026_0_0_6"/>
<accession>R8AVV9</accession>
<dbReference type="EMBL" id="AQQO01000014">
    <property type="protein sequence ID" value="EON90482.1"/>
    <property type="molecule type" value="Genomic_DNA"/>
</dbReference>
<organism evidence="2 3">
    <name type="scientific">Plesiomonas shigelloides 302-73</name>
    <dbReference type="NCBI Taxonomy" id="1315976"/>
    <lineage>
        <taxon>Bacteria</taxon>
        <taxon>Pseudomonadati</taxon>
        <taxon>Pseudomonadota</taxon>
        <taxon>Gammaproteobacteria</taxon>
        <taxon>Enterobacterales</taxon>
        <taxon>Enterobacteriaceae</taxon>
        <taxon>Plesiomonas</taxon>
    </lineage>
</organism>
<name>R8AVV9_PLESH</name>
<keyword evidence="3" id="KW-1185">Reference proteome</keyword>
<dbReference type="AlphaFoldDB" id="R8AVV9"/>
<proteinExistence type="predicted"/>
<evidence type="ECO:0000313" key="2">
    <source>
        <dbReference type="EMBL" id="EON90482.1"/>
    </source>
</evidence>
<feature type="coiled-coil region" evidence="1">
    <location>
        <begin position="267"/>
        <end position="297"/>
    </location>
</feature>
<dbReference type="Proteomes" id="UP000014012">
    <property type="component" value="Unassembled WGS sequence"/>
</dbReference>
<reference evidence="2 3" key="1">
    <citation type="journal article" date="2013" name="Genome Announc.">
        <title>Genome Sequence of Plesiomonas shigelloides Strain 302-73 (Serotype O1).</title>
        <authorList>
            <person name="Pique N."/>
            <person name="Aquilini E."/>
            <person name="Alioto T."/>
            <person name="Minana-Galbis D."/>
            <person name="Tomas J.M."/>
        </authorList>
    </citation>
    <scope>NUCLEOTIDE SEQUENCE [LARGE SCALE GENOMIC DNA]</scope>
    <source>
        <strain evidence="2 3">302-73</strain>
    </source>
</reference>
<gene>
    <name evidence="2" type="ORF">PLESHI_00225</name>
</gene>
<protein>
    <submittedName>
        <fullName evidence="2">Uncharacterized protein</fullName>
    </submittedName>
</protein>
<sequence>MAKKNILTIGLSLADEDIGFSEFDSDISLLDWDIVLFKPDIDDYLYRAESMFQGKPCLSDNASFKLKAQSEHWRREIRSAVDHGKLVIVFLSELKQLSIATGEKQFSGTGRNQKTTRIVTDYDNYQSIPLNLKPFNSKGKEIKLSAKNSEIISAYWSEFSNVSSYNVILEGEYTPCLVTKHGDKTVGAIVRSKNSNGALVCLPDIDFYRDSFFVGEEDKENEGEWTDEAMQFSSKFIKCIVSLNKTLNSQGELTPEPDWAKDSAYKLDKEKAEAQKLLKIEKKLEAVQAEKEAIIDTVRELERFRYLLFEKGKPLEFAILDALRIIGFEVTQYDDGASEFDAVFESKEGRLIGEAEGKDNKAINIDKLRQLALNIHEDLEREEIDEPAKPVLFGNAYRLIPLEERPEPFTKKCLSASATSSTALVFTPDLFKVVKYLNDNKDARFATKCRKAILNAVGLVEFPAVPQSDNGVEEVKESSTAT</sequence>